<accession>A0A6N7YT57</accession>
<dbReference type="PANTHER" id="PTHR12993">
    <property type="entry name" value="N-ACETYLGLUCOSAMINYL-PHOSPHATIDYLINOSITOL DE-N-ACETYLASE-RELATED"/>
    <property type="match status" value="1"/>
</dbReference>
<dbReference type="Pfam" id="PF02585">
    <property type="entry name" value="PIG-L"/>
    <property type="match status" value="1"/>
</dbReference>
<evidence type="ECO:0000313" key="2">
    <source>
        <dbReference type="EMBL" id="MTD55128.1"/>
    </source>
</evidence>
<dbReference type="OrthoDB" id="116799at2"/>
<dbReference type="AlphaFoldDB" id="A0A6N7YT57"/>
<dbReference type="RefSeq" id="WP_154757331.1">
    <property type="nucleotide sequence ID" value="NZ_WMBA01000018.1"/>
</dbReference>
<proteinExistence type="predicted"/>
<evidence type="ECO:0000256" key="1">
    <source>
        <dbReference type="ARBA" id="ARBA00022833"/>
    </source>
</evidence>
<protein>
    <submittedName>
        <fullName evidence="2">PIG-L family deacetylase</fullName>
    </submittedName>
</protein>
<dbReference type="InterPro" id="IPR003737">
    <property type="entry name" value="GlcNAc_PI_deacetylase-related"/>
</dbReference>
<dbReference type="InterPro" id="IPR024078">
    <property type="entry name" value="LmbE-like_dom_sf"/>
</dbReference>
<dbReference type="SUPFAM" id="SSF102588">
    <property type="entry name" value="LmbE-like"/>
    <property type="match status" value="1"/>
</dbReference>
<comment type="caution">
    <text evidence="2">The sequence shown here is derived from an EMBL/GenBank/DDBJ whole genome shotgun (WGS) entry which is preliminary data.</text>
</comment>
<keyword evidence="3" id="KW-1185">Reference proteome</keyword>
<dbReference type="GO" id="GO:0016811">
    <property type="term" value="F:hydrolase activity, acting on carbon-nitrogen (but not peptide) bonds, in linear amides"/>
    <property type="evidence" value="ECO:0007669"/>
    <property type="project" value="TreeGrafter"/>
</dbReference>
<keyword evidence="1" id="KW-0862">Zinc</keyword>
<dbReference type="Gene3D" id="3.40.50.10320">
    <property type="entry name" value="LmbE-like"/>
    <property type="match status" value="1"/>
</dbReference>
<name>A0A6N7YT57_9PSEU</name>
<dbReference type="Proteomes" id="UP000440096">
    <property type="component" value="Unassembled WGS sequence"/>
</dbReference>
<sequence length="221" mass="24178">MNTVLVVAAHPDDEVLGAGGTLARHVHCGDRVHALLVADGATSRYASGMAEVLAKCTRRAAQVLGFASVHQLSLPDQRLDTMPLLEVTQEVEKVVDRLRPDVVYTHFPGDVNADHGVVARAAWTACRPYVLPGLRLFAVFETPSSTEWAWPVEGATFSPALFVDVTSTLDDKLDAMSCYESELRDYPHPRSLHALRERAAYWGSRVGRGAAEAFQVLREVT</sequence>
<reference evidence="2 3" key="1">
    <citation type="submission" date="2019-11" db="EMBL/GenBank/DDBJ databases">
        <title>Draft genome of Amycolatopsis RM579.</title>
        <authorList>
            <person name="Duangmal K."/>
            <person name="Mingma R."/>
        </authorList>
    </citation>
    <scope>NUCLEOTIDE SEQUENCE [LARGE SCALE GENOMIC DNA]</scope>
    <source>
        <strain evidence="2 3">RM579</strain>
    </source>
</reference>
<dbReference type="PANTHER" id="PTHR12993:SF11">
    <property type="entry name" value="N-ACETYLGLUCOSAMINYL-PHOSPHATIDYLINOSITOL DE-N-ACETYLASE"/>
    <property type="match status" value="1"/>
</dbReference>
<gene>
    <name evidence="2" type="ORF">GKO32_14220</name>
</gene>
<dbReference type="EMBL" id="WMBA01000018">
    <property type="protein sequence ID" value="MTD55128.1"/>
    <property type="molecule type" value="Genomic_DNA"/>
</dbReference>
<evidence type="ECO:0000313" key="3">
    <source>
        <dbReference type="Proteomes" id="UP000440096"/>
    </source>
</evidence>
<organism evidence="2 3">
    <name type="scientific">Amycolatopsis pithecellobii</name>
    <dbReference type="NCBI Taxonomy" id="664692"/>
    <lineage>
        <taxon>Bacteria</taxon>
        <taxon>Bacillati</taxon>
        <taxon>Actinomycetota</taxon>
        <taxon>Actinomycetes</taxon>
        <taxon>Pseudonocardiales</taxon>
        <taxon>Pseudonocardiaceae</taxon>
        <taxon>Amycolatopsis</taxon>
    </lineage>
</organism>
<dbReference type="GO" id="GO:0016137">
    <property type="term" value="P:glycoside metabolic process"/>
    <property type="evidence" value="ECO:0007669"/>
    <property type="project" value="UniProtKB-ARBA"/>
</dbReference>